<gene>
    <name evidence="10" type="ORF">WI372_16305</name>
</gene>
<dbReference type="NCBIfam" id="TIGR04039">
    <property type="entry name" value="MXAN_0977_Heme2"/>
    <property type="match status" value="1"/>
</dbReference>
<organism evidence="10 11">
    <name type="scientific">Gaopeijia maritima</name>
    <dbReference type="NCBI Taxonomy" id="3119007"/>
    <lineage>
        <taxon>Bacteria</taxon>
        <taxon>Pseudomonadati</taxon>
        <taxon>Gemmatimonadota</taxon>
        <taxon>Longimicrobiia</taxon>
        <taxon>Gaopeijiales</taxon>
        <taxon>Gaopeijiaceae</taxon>
        <taxon>Gaopeijia</taxon>
    </lineage>
</organism>
<accession>A0ABU9ECU9</accession>
<keyword evidence="11" id="KW-1185">Reference proteome</keyword>
<dbReference type="InterPro" id="IPR026259">
    <property type="entry name" value="MauG/Cytc_peroxidase"/>
</dbReference>
<dbReference type="InterPro" id="IPR023929">
    <property type="entry name" value="MbnH-like"/>
</dbReference>
<dbReference type="SUPFAM" id="SSF46626">
    <property type="entry name" value="Cytochrome c"/>
    <property type="match status" value="2"/>
</dbReference>
<dbReference type="PIRSF" id="PIRSF000294">
    <property type="entry name" value="Cytochrome-c_peroxidase"/>
    <property type="match status" value="1"/>
</dbReference>
<evidence type="ECO:0000256" key="7">
    <source>
        <dbReference type="ARBA" id="ARBA00023004"/>
    </source>
</evidence>
<evidence type="ECO:0000256" key="2">
    <source>
        <dbReference type="ARBA" id="ARBA00022617"/>
    </source>
</evidence>
<feature type="domain" description="Cytochrome c" evidence="9">
    <location>
        <begin position="216"/>
        <end position="358"/>
    </location>
</feature>
<evidence type="ECO:0000256" key="5">
    <source>
        <dbReference type="ARBA" id="ARBA00022764"/>
    </source>
</evidence>
<dbReference type="InterPro" id="IPR051395">
    <property type="entry name" value="Cytochrome_c_Peroxidase/MauG"/>
</dbReference>
<keyword evidence="6" id="KW-0560">Oxidoreductase</keyword>
<evidence type="ECO:0000313" key="11">
    <source>
        <dbReference type="Proteomes" id="UP001484239"/>
    </source>
</evidence>
<evidence type="ECO:0000256" key="4">
    <source>
        <dbReference type="ARBA" id="ARBA00022729"/>
    </source>
</evidence>
<dbReference type="PROSITE" id="PS51007">
    <property type="entry name" value="CYTC"/>
    <property type="match status" value="2"/>
</dbReference>
<keyword evidence="4" id="KW-0732">Signal</keyword>
<keyword evidence="5" id="KW-0574">Periplasm</keyword>
<evidence type="ECO:0000313" key="10">
    <source>
        <dbReference type="EMBL" id="MEK9502557.1"/>
    </source>
</evidence>
<dbReference type="Pfam" id="PF03150">
    <property type="entry name" value="CCP_MauG"/>
    <property type="match status" value="1"/>
</dbReference>
<name>A0ABU9ECU9_9BACT</name>
<dbReference type="EMBL" id="JBBHLI010000012">
    <property type="protein sequence ID" value="MEK9502557.1"/>
    <property type="molecule type" value="Genomic_DNA"/>
</dbReference>
<keyword evidence="3 8" id="KW-0479">Metal-binding</keyword>
<dbReference type="Gene3D" id="1.10.760.10">
    <property type="entry name" value="Cytochrome c-like domain"/>
    <property type="match status" value="2"/>
</dbReference>
<evidence type="ECO:0000256" key="8">
    <source>
        <dbReference type="PROSITE-ProRule" id="PRU00433"/>
    </source>
</evidence>
<dbReference type="InterPro" id="IPR009056">
    <property type="entry name" value="Cyt_c-like_dom"/>
</dbReference>
<dbReference type="InterPro" id="IPR004852">
    <property type="entry name" value="Di-haem_cyt_c_peroxidsae"/>
</dbReference>
<reference evidence="10 11" key="1">
    <citation type="submission" date="2024-02" db="EMBL/GenBank/DDBJ databases">
        <title>A novel Gemmatimonadota bacterium.</title>
        <authorList>
            <person name="Du Z.-J."/>
            <person name="Ye Y.-Q."/>
        </authorList>
    </citation>
    <scope>NUCLEOTIDE SEQUENCE [LARGE SCALE GENOMIC DNA]</scope>
    <source>
        <strain evidence="10 11">DH-20</strain>
    </source>
</reference>
<evidence type="ECO:0000256" key="1">
    <source>
        <dbReference type="ARBA" id="ARBA00004418"/>
    </source>
</evidence>
<dbReference type="InterPro" id="IPR036909">
    <property type="entry name" value="Cyt_c-like_dom_sf"/>
</dbReference>
<feature type="domain" description="Cytochrome c" evidence="9">
    <location>
        <begin position="56"/>
        <end position="192"/>
    </location>
</feature>
<dbReference type="RefSeq" id="WP_405282594.1">
    <property type="nucleotide sequence ID" value="NZ_CP144380.1"/>
</dbReference>
<evidence type="ECO:0000256" key="6">
    <source>
        <dbReference type="ARBA" id="ARBA00023002"/>
    </source>
</evidence>
<protein>
    <submittedName>
        <fullName evidence="10">MbnH family di-heme enzyme</fullName>
    </submittedName>
</protein>
<comment type="subcellular location">
    <subcellularLocation>
        <location evidence="1">Periplasm</location>
    </subcellularLocation>
</comment>
<dbReference type="Proteomes" id="UP001484239">
    <property type="component" value="Unassembled WGS sequence"/>
</dbReference>
<proteinExistence type="predicted"/>
<dbReference type="PANTHER" id="PTHR30600">
    <property type="entry name" value="CYTOCHROME C PEROXIDASE-RELATED"/>
    <property type="match status" value="1"/>
</dbReference>
<keyword evidence="7 8" id="KW-0408">Iron</keyword>
<sequence length="378" mass="41160">MTFRGAGFRLGLVAIGCLAAPGLGLSSSLQLPEWDWGLPPGIPAPRVPADNPMSAEKVELGRHLFYDTRLSGNETQSCATCHQQARAFADPRPRGVGSTGEVHPRGSMSLANVAWVSALTWAHPTLSSLEEQQIAPLFGTDPVELGLEGREQEMLDRLRASSVYPEMFAAAFPAREDPITLVSVLEAIATFERTLVSFDSPWDRTTYRGERGLLSDEARLGAELFFSVRTGCADCHGAPFFTGSVDHVEADGPVREFFNTGLHDLDGRGAYPDRNTGIHAITGDPADMGKMRAPTLRNIAVTAPYMHDGSIGTLDEVLRDHYELGGRTGSPLTDRLVVRFGLSTTERRALIAFMESLTDSTFLTDPRFSDPWVGRTVR</sequence>
<dbReference type="PANTHER" id="PTHR30600:SF14">
    <property type="entry name" value="CYTOCHROME C PEROXIDASE"/>
    <property type="match status" value="1"/>
</dbReference>
<comment type="caution">
    <text evidence="10">The sequence shown here is derived from an EMBL/GenBank/DDBJ whole genome shotgun (WGS) entry which is preliminary data.</text>
</comment>
<evidence type="ECO:0000259" key="9">
    <source>
        <dbReference type="PROSITE" id="PS51007"/>
    </source>
</evidence>
<keyword evidence="2 8" id="KW-0349">Heme</keyword>
<evidence type="ECO:0000256" key="3">
    <source>
        <dbReference type="ARBA" id="ARBA00022723"/>
    </source>
</evidence>